<evidence type="ECO:0000313" key="3">
    <source>
        <dbReference type="Proteomes" id="UP000663827"/>
    </source>
</evidence>
<dbReference type="SUPFAM" id="SSF53474">
    <property type="entry name" value="alpha/beta-Hydrolases"/>
    <property type="match status" value="1"/>
</dbReference>
<accession>A0A8H3HU24</accession>
<protein>
    <recommendedName>
        <fullName evidence="1">AB hydrolase-1 domain-containing protein</fullName>
    </recommendedName>
</protein>
<dbReference type="Proteomes" id="UP000663827">
    <property type="component" value="Unassembled WGS sequence"/>
</dbReference>
<dbReference type="InterPro" id="IPR050228">
    <property type="entry name" value="Carboxylesterase_BioH"/>
</dbReference>
<dbReference type="InterPro" id="IPR029058">
    <property type="entry name" value="AB_hydrolase_fold"/>
</dbReference>
<gene>
    <name evidence="2" type="ORF">RDB_LOCUS17414</name>
</gene>
<dbReference type="PANTHER" id="PTHR43194:SF2">
    <property type="entry name" value="PEROXISOMAL MEMBRANE PROTEIN LPX1"/>
    <property type="match status" value="1"/>
</dbReference>
<sequence>MHYPPPNSPTRPGTTVPRALTPLAKPSKQSATSRLTTINRRLVPGWTCSTHVFRGATPRESLPPGPRAVAPSEMTKAERRAQADAKFDHITRLRREVAMGSRVEANNNAMWIVANRYVPDKPRASAVTLVLAHATGFHKEIWETTLRFLVTAGGIDEIWSLDAANHGDSALLNKDSLGDIYEWSDHARDILSFLTYYLPDRIDNPEPSLVQIPDQTSQRRLEHGFANRTVIGIGHSFGGCTIARAAIEFPKLFSSLVLVDPVIFPSYAPRGPGIEALIKGALSRRDQWANRESAQIGFAQSAFFKAWHPDVLADYIQHGITEDDQTEAVSFGENMRLPCEVWELLPTLDERVSVKWIMDSTDCAQTGGPELTQHTVWRRPANSTNIQIKGAGHLIPQEAPEALAREILGFIRKDGVKSKL</sequence>
<reference evidence="2" key="1">
    <citation type="submission" date="2021-01" db="EMBL/GenBank/DDBJ databases">
        <authorList>
            <person name="Kaushik A."/>
        </authorList>
    </citation>
    <scope>NUCLEOTIDE SEQUENCE</scope>
    <source>
        <strain evidence="2">AG5</strain>
    </source>
</reference>
<dbReference type="EMBL" id="CAJNJQ010000368">
    <property type="protein sequence ID" value="CAE7073661.1"/>
    <property type="molecule type" value="Genomic_DNA"/>
</dbReference>
<organism evidence="2 3">
    <name type="scientific">Rhizoctonia solani</name>
    <dbReference type="NCBI Taxonomy" id="456999"/>
    <lineage>
        <taxon>Eukaryota</taxon>
        <taxon>Fungi</taxon>
        <taxon>Dikarya</taxon>
        <taxon>Basidiomycota</taxon>
        <taxon>Agaricomycotina</taxon>
        <taxon>Agaricomycetes</taxon>
        <taxon>Cantharellales</taxon>
        <taxon>Ceratobasidiaceae</taxon>
        <taxon>Rhizoctonia</taxon>
    </lineage>
</organism>
<proteinExistence type="predicted"/>
<feature type="domain" description="AB hydrolase-1" evidence="1">
    <location>
        <begin position="129"/>
        <end position="405"/>
    </location>
</feature>
<dbReference type="Gene3D" id="3.40.50.1820">
    <property type="entry name" value="alpha/beta hydrolase"/>
    <property type="match status" value="1"/>
</dbReference>
<dbReference type="AlphaFoldDB" id="A0A8H3HU24"/>
<evidence type="ECO:0000259" key="1">
    <source>
        <dbReference type="Pfam" id="PF12697"/>
    </source>
</evidence>
<dbReference type="Pfam" id="PF12697">
    <property type="entry name" value="Abhydrolase_6"/>
    <property type="match status" value="1"/>
</dbReference>
<evidence type="ECO:0000313" key="2">
    <source>
        <dbReference type="EMBL" id="CAE7073661.1"/>
    </source>
</evidence>
<comment type="caution">
    <text evidence="2">The sequence shown here is derived from an EMBL/GenBank/DDBJ whole genome shotgun (WGS) entry which is preliminary data.</text>
</comment>
<name>A0A8H3HU24_9AGAM</name>
<dbReference type="InterPro" id="IPR000073">
    <property type="entry name" value="AB_hydrolase_1"/>
</dbReference>
<dbReference type="PANTHER" id="PTHR43194">
    <property type="entry name" value="HYDROLASE ALPHA/BETA FOLD FAMILY"/>
    <property type="match status" value="1"/>
</dbReference>